<dbReference type="STRING" id="1448321.A0A317VV44"/>
<feature type="compositionally biased region" description="Polar residues" evidence="1">
    <location>
        <begin position="23"/>
        <end position="32"/>
    </location>
</feature>
<evidence type="ECO:0000259" key="2">
    <source>
        <dbReference type="Pfam" id="PF08550"/>
    </source>
</evidence>
<feature type="region of interest" description="Disordered" evidence="1">
    <location>
        <begin position="23"/>
        <end position="42"/>
    </location>
</feature>
<dbReference type="Pfam" id="PF08550">
    <property type="entry name" value="GATA_AreA"/>
    <property type="match status" value="1"/>
</dbReference>
<dbReference type="Proteomes" id="UP000247233">
    <property type="component" value="Unassembled WGS sequence"/>
</dbReference>
<proteinExistence type="predicted"/>
<feature type="region of interest" description="Disordered" evidence="1">
    <location>
        <begin position="701"/>
        <end position="726"/>
    </location>
</feature>
<dbReference type="GO" id="GO:0006808">
    <property type="term" value="P:regulation of nitrogen utilization"/>
    <property type="evidence" value="ECO:0007669"/>
    <property type="project" value="TreeGrafter"/>
</dbReference>
<feature type="compositionally biased region" description="Basic and acidic residues" evidence="1">
    <location>
        <begin position="511"/>
        <end position="526"/>
    </location>
</feature>
<organism evidence="4 5">
    <name type="scientific">Aspergillus heteromorphus CBS 117.55</name>
    <dbReference type="NCBI Taxonomy" id="1448321"/>
    <lineage>
        <taxon>Eukaryota</taxon>
        <taxon>Fungi</taxon>
        <taxon>Dikarya</taxon>
        <taxon>Ascomycota</taxon>
        <taxon>Pezizomycotina</taxon>
        <taxon>Eurotiomycetes</taxon>
        <taxon>Eurotiomycetidae</taxon>
        <taxon>Eurotiales</taxon>
        <taxon>Aspergillaceae</taxon>
        <taxon>Aspergillus</taxon>
        <taxon>Aspergillus subgen. Circumdati</taxon>
    </lineage>
</organism>
<feature type="region of interest" description="Disordered" evidence="1">
    <location>
        <begin position="431"/>
        <end position="568"/>
    </location>
</feature>
<gene>
    <name evidence="4" type="ORF">BO70DRAFT_397519</name>
</gene>
<dbReference type="AlphaFoldDB" id="A0A317VV44"/>
<evidence type="ECO:0000313" key="4">
    <source>
        <dbReference type="EMBL" id="PWY78274.1"/>
    </source>
</evidence>
<reference evidence="4 5" key="1">
    <citation type="submission" date="2016-12" db="EMBL/GenBank/DDBJ databases">
        <title>The genomes of Aspergillus section Nigri reveals drivers in fungal speciation.</title>
        <authorList>
            <consortium name="DOE Joint Genome Institute"/>
            <person name="Vesth T.C."/>
            <person name="Nybo J."/>
            <person name="Theobald S."/>
            <person name="Brandl J."/>
            <person name="Frisvad J.C."/>
            <person name="Nielsen K.F."/>
            <person name="Lyhne E.K."/>
            <person name="Kogle M.E."/>
            <person name="Kuo A."/>
            <person name="Riley R."/>
            <person name="Clum A."/>
            <person name="Nolan M."/>
            <person name="Lipzen A."/>
            <person name="Salamov A."/>
            <person name="Henrissat B."/>
            <person name="Wiebenga A."/>
            <person name="De Vries R.P."/>
            <person name="Grigoriev I.V."/>
            <person name="Mortensen U.H."/>
            <person name="Andersen M.R."/>
            <person name="Baker S.E."/>
        </authorList>
    </citation>
    <scope>NUCLEOTIDE SEQUENCE [LARGE SCALE GENOMIC DNA]</scope>
    <source>
        <strain evidence="4 5">CBS 117.55</strain>
    </source>
</reference>
<feature type="compositionally biased region" description="Polar residues" evidence="1">
    <location>
        <begin position="599"/>
        <end position="614"/>
    </location>
</feature>
<dbReference type="PANTHER" id="PTHR28014:SF1">
    <property type="entry name" value="NEGATIVE REGULATOR OF RAS-CAMP PATHWAY"/>
    <property type="match status" value="1"/>
</dbReference>
<dbReference type="GO" id="GO:0031930">
    <property type="term" value="P:mitochondria-nucleus signaling pathway"/>
    <property type="evidence" value="ECO:0007669"/>
    <property type="project" value="TreeGrafter"/>
</dbReference>
<evidence type="ECO:0000313" key="5">
    <source>
        <dbReference type="Proteomes" id="UP000247233"/>
    </source>
</evidence>
<evidence type="ECO:0000259" key="3">
    <source>
        <dbReference type="Pfam" id="PF11702"/>
    </source>
</evidence>
<dbReference type="GO" id="GO:0005737">
    <property type="term" value="C:cytoplasm"/>
    <property type="evidence" value="ECO:0007669"/>
    <property type="project" value="TreeGrafter"/>
</dbReference>
<feature type="region of interest" description="Disordered" evidence="1">
    <location>
        <begin position="590"/>
        <end position="656"/>
    </location>
</feature>
<comment type="caution">
    <text evidence="4">The sequence shown here is derived from an EMBL/GenBank/DDBJ whole genome shotgun (WGS) entry which is preliminary data.</text>
</comment>
<dbReference type="GO" id="GO:0000122">
    <property type="term" value="P:negative regulation of transcription by RNA polymerase II"/>
    <property type="evidence" value="ECO:0007669"/>
    <property type="project" value="TreeGrafter"/>
</dbReference>
<feature type="compositionally biased region" description="Acidic residues" evidence="1">
    <location>
        <begin position="527"/>
        <end position="555"/>
    </location>
</feature>
<keyword evidence="5" id="KW-1185">Reference proteome</keyword>
<protein>
    <submittedName>
        <fullName evidence="4">DUF1752-domain-containing protein</fullName>
    </submittedName>
</protein>
<dbReference type="EMBL" id="MSFL01000017">
    <property type="protein sequence ID" value="PWY78274.1"/>
    <property type="molecule type" value="Genomic_DNA"/>
</dbReference>
<feature type="compositionally biased region" description="Low complexity" evidence="1">
    <location>
        <begin position="330"/>
        <end position="344"/>
    </location>
</feature>
<sequence>MASGNTGIVDLAPEWTHNCRRLQNQPDQSHNTHFPDPARSPYLTPFPDLRINYVTGPANRPTPACTRTAHPPAPQLRLAALDEQLRRHFHSTDTLRPAAELSLGGLALTDTLEDQRELFRHFSRRTTTIGGDGDPENTLSKGDLLLGELHNSRNCGSVTMPSPLSTPVLTVDTAKIHKVDTANAQSLHGMWMVFSKCADYMEEGRRLENLSWRLWTRETFCVEPETSSEASVLPLLRSEAGDLPELSASVESAASDQAERIEQHIKRPKCMDYKPAVVRDDSLLSLARGKEKHITSLGLERMVLNIKEKKQLEPLTPVMSTVAPPVVDITPRPSTPTHSPSVSTAKRTPSPPPSVSTAKRTPSPPPYPLSQQPNQSTESCSTTAPEGNDSDNNVNATGSDTSVSSSGILPSRCELIKSPSIVRGFSPSVISSSFRSQPRLAAEPGPARLSTARPAPRVKNGKGMFLLGGSSGDDESSFEDRPALMAHRSSLSDSLSKPGASNLSLRKKVASFRDQDGTIKPIREGPTDNEDAVESEDEVSESAIEDSDSDWEDSVTESGRSSVEERELFQRVDSRPNLVSRRSLLTLMMHQPTKMGVPSRSSPALQRSRTSPNGPSIPASPPDDDDENLTMRGPGVPRSKPIVMKPTPQSVAHSPRTTRRNMLATELTESLRRHLLWERQQKSATANAFLKRRHTAHDMANLQEYPGPKGSQNEQSSAQDKTGSWNNYTDFGPWEYHVKGW</sequence>
<dbReference type="InterPro" id="IPR021711">
    <property type="entry name" value="DUF3295"/>
</dbReference>
<dbReference type="OrthoDB" id="5054775at2759"/>
<feature type="compositionally biased region" description="Polar residues" evidence="1">
    <location>
        <begin position="489"/>
        <end position="504"/>
    </location>
</feature>
<dbReference type="RefSeq" id="XP_025398215.1">
    <property type="nucleotide sequence ID" value="XM_025546710.1"/>
</dbReference>
<feature type="compositionally biased region" description="Polar residues" evidence="1">
    <location>
        <begin position="710"/>
        <end position="726"/>
    </location>
</feature>
<feature type="domain" description="DUF3295" evidence="3">
    <location>
        <begin position="241"/>
        <end position="741"/>
    </location>
</feature>
<dbReference type="GeneID" id="37068947"/>
<accession>A0A317VV44</accession>
<dbReference type="InterPro" id="IPR053043">
    <property type="entry name" value="Ras-cAMP_regulatory"/>
</dbReference>
<evidence type="ECO:0000256" key="1">
    <source>
        <dbReference type="SAM" id="MobiDB-lite"/>
    </source>
</evidence>
<feature type="compositionally biased region" description="Polar residues" evidence="1">
    <location>
        <begin position="377"/>
        <end position="407"/>
    </location>
</feature>
<dbReference type="Pfam" id="PF11702">
    <property type="entry name" value="DUF3295"/>
    <property type="match status" value="1"/>
</dbReference>
<dbReference type="VEuPathDB" id="FungiDB:BO70DRAFT_397519"/>
<feature type="domain" description="Nitrogen regulatory protein areA GATA-like" evidence="2">
    <location>
        <begin position="190"/>
        <end position="217"/>
    </location>
</feature>
<feature type="region of interest" description="Disordered" evidence="1">
    <location>
        <begin position="323"/>
        <end position="407"/>
    </location>
</feature>
<name>A0A317VV44_9EURO</name>
<dbReference type="PANTHER" id="PTHR28014">
    <property type="entry name" value="NEGATIVE REGULATOR OF RAS-CAMP PATHWAY"/>
    <property type="match status" value="1"/>
</dbReference>
<dbReference type="InterPro" id="IPR013860">
    <property type="entry name" value="AreA_GATA"/>
</dbReference>